<evidence type="ECO:0000256" key="4">
    <source>
        <dbReference type="ARBA" id="ARBA00022676"/>
    </source>
</evidence>
<dbReference type="PANTHER" id="PTHR13778:SF47">
    <property type="entry name" value="LIPOPOLYSACCHARIDE 1,3-GALACTOSYLTRANSFERASE"/>
    <property type="match status" value="1"/>
</dbReference>
<evidence type="ECO:0000259" key="9">
    <source>
        <dbReference type="Pfam" id="PF08437"/>
    </source>
</evidence>
<keyword evidence="8" id="KW-0448">Lipopolysaccharide biosynthesis</keyword>
<evidence type="ECO:0000256" key="5">
    <source>
        <dbReference type="ARBA" id="ARBA00022679"/>
    </source>
</evidence>
<evidence type="ECO:0000313" key="11">
    <source>
        <dbReference type="Proteomes" id="UP001239167"/>
    </source>
</evidence>
<dbReference type="InterPro" id="IPR013645">
    <property type="entry name" value="Glyco_transf_8N"/>
</dbReference>
<dbReference type="Pfam" id="PF01501">
    <property type="entry name" value="Glyco_transf_8"/>
    <property type="match status" value="1"/>
</dbReference>
<keyword evidence="5" id="KW-0808">Transferase</keyword>
<organism evidence="10 11">
    <name type="scientific">Pectinatus haikarae</name>
    <dbReference type="NCBI Taxonomy" id="349096"/>
    <lineage>
        <taxon>Bacteria</taxon>
        <taxon>Bacillati</taxon>
        <taxon>Bacillota</taxon>
        <taxon>Negativicutes</taxon>
        <taxon>Selenomonadales</taxon>
        <taxon>Selenomonadaceae</taxon>
        <taxon>Pectinatus</taxon>
    </lineage>
</organism>
<dbReference type="InterPro" id="IPR002495">
    <property type="entry name" value="Glyco_trans_8"/>
</dbReference>
<evidence type="ECO:0000256" key="8">
    <source>
        <dbReference type="ARBA" id="ARBA00022985"/>
    </source>
</evidence>
<evidence type="ECO:0000313" key="10">
    <source>
        <dbReference type="EMBL" id="MDQ0205180.1"/>
    </source>
</evidence>
<dbReference type="Gene3D" id="3.90.550.10">
    <property type="entry name" value="Spore Coat Polysaccharide Biosynthesis Protein SpsA, Chain A"/>
    <property type="match status" value="1"/>
</dbReference>
<keyword evidence="6" id="KW-0479">Metal-binding</keyword>
<dbReference type="Proteomes" id="UP001239167">
    <property type="component" value="Unassembled WGS sequence"/>
</dbReference>
<keyword evidence="4" id="KW-0328">Glycosyltransferase</keyword>
<dbReference type="InterPro" id="IPR029044">
    <property type="entry name" value="Nucleotide-diphossugar_trans"/>
</dbReference>
<evidence type="ECO:0000256" key="6">
    <source>
        <dbReference type="ARBA" id="ARBA00022723"/>
    </source>
</evidence>
<dbReference type="SUPFAM" id="SSF53448">
    <property type="entry name" value="Nucleotide-diphospho-sugar transferases"/>
    <property type="match status" value="1"/>
</dbReference>
<dbReference type="EMBL" id="JAUSUE010000033">
    <property type="protein sequence ID" value="MDQ0205180.1"/>
    <property type="molecule type" value="Genomic_DNA"/>
</dbReference>
<comment type="cofactor">
    <cofactor evidence="1">
        <name>Mg(2+)</name>
        <dbReference type="ChEBI" id="CHEBI:18420"/>
    </cofactor>
</comment>
<dbReference type="PANTHER" id="PTHR13778">
    <property type="entry name" value="GLYCOSYLTRANSFERASE 8 DOMAIN-CONTAINING PROTEIN"/>
    <property type="match status" value="1"/>
</dbReference>
<reference evidence="10 11" key="1">
    <citation type="submission" date="2023-07" db="EMBL/GenBank/DDBJ databases">
        <title>Genomic Encyclopedia of Type Strains, Phase IV (KMG-IV): sequencing the most valuable type-strain genomes for metagenomic binning, comparative biology and taxonomic classification.</title>
        <authorList>
            <person name="Goeker M."/>
        </authorList>
    </citation>
    <scope>NUCLEOTIDE SEQUENCE [LARGE SCALE GENOMIC DNA]</scope>
    <source>
        <strain evidence="10 11">DSM 16980</strain>
    </source>
</reference>
<feature type="domain" description="Glycosyl transferase family 8 C-terminal" evidence="9">
    <location>
        <begin position="290"/>
        <end position="346"/>
    </location>
</feature>
<evidence type="ECO:0000256" key="7">
    <source>
        <dbReference type="ARBA" id="ARBA00022842"/>
    </source>
</evidence>
<dbReference type="CDD" id="cd04194">
    <property type="entry name" value="GT8_A4GalT_like"/>
    <property type="match status" value="1"/>
</dbReference>
<comment type="similarity">
    <text evidence="3">Belongs to the glycosyltransferase 8 family.</text>
</comment>
<evidence type="ECO:0000256" key="3">
    <source>
        <dbReference type="ARBA" id="ARBA00006351"/>
    </source>
</evidence>
<sequence length="355" mass="42226">MKIIRIWKSDTMFENAVKQKNFIQCSNDFPSRKANLHIAFGISADFTYPVGVLMTSLLENNAKLKIAFHVFADNKISHEEYEKYRRLAKKYNTCITFYEIDNSVFAGLDDREFTIAAYYRFIIPHQLKDEASCFLYLDADITCLNVLTPFLDIDLTDFVACVVEDFSLDGSGSPILVQKKDERYFNSGMMYINIHKWLDEKISEKCMELLREVNEKPEAKKKYGYEFRCFDQDALNIILKNKVKYLQPHYNFLTNISLKKNEKLGKIPENVILLHYHGFNKPWHEWCFHPLAGYFRKYWKMSPWADTSLVKKPRKYRQMRLYARYFFKKKELFTAGYWLLKSISKKYHKGKSKDR</sequence>
<keyword evidence="7" id="KW-0460">Magnesium</keyword>
<comment type="pathway">
    <text evidence="2">Bacterial outer membrane biogenesis; LPS core biosynthesis.</text>
</comment>
<gene>
    <name evidence="10" type="ORF">J2S01_002925</name>
</gene>
<comment type="caution">
    <text evidence="10">The sequence shown here is derived from an EMBL/GenBank/DDBJ whole genome shotgun (WGS) entry which is preliminary data.</text>
</comment>
<dbReference type="InterPro" id="IPR050748">
    <property type="entry name" value="Glycosyltrans_8_dom-fam"/>
</dbReference>
<name>A0ABT9YBF9_9FIRM</name>
<evidence type="ECO:0000256" key="2">
    <source>
        <dbReference type="ARBA" id="ARBA00004713"/>
    </source>
</evidence>
<proteinExistence type="inferred from homology"/>
<dbReference type="Pfam" id="PF08437">
    <property type="entry name" value="Glyco_transf_8C"/>
    <property type="match status" value="1"/>
</dbReference>
<evidence type="ECO:0000256" key="1">
    <source>
        <dbReference type="ARBA" id="ARBA00001946"/>
    </source>
</evidence>
<accession>A0ABT9YBF9</accession>
<protein>
    <submittedName>
        <fullName evidence="10">Lipopolysaccharide biosynthesis glycosyltransferase</fullName>
    </submittedName>
</protein>
<keyword evidence="11" id="KW-1185">Reference proteome</keyword>